<dbReference type="AlphaFoldDB" id="A0A4R7C769"/>
<sequence>MKPPFLSPGVDDHASHIVGMSEILIALGCLPKDYELDYDSLNELGRVIRDSAEEILRIVQNERGARRAAP</sequence>
<keyword evidence="2" id="KW-1185">Reference proteome</keyword>
<accession>A0A4R7C769</accession>
<evidence type="ECO:0000313" key="1">
    <source>
        <dbReference type="EMBL" id="TDR93812.1"/>
    </source>
</evidence>
<gene>
    <name evidence="1" type="ORF">EV668_1079</name>
</gene>
<organism evidence="1 2">
    <name type="scientific">Enterovirga rhinocerotis</name>
    <dbReference type="NCBI Taxonomy" id="1339210"/>
    <lineage>
        <taxon>Bacteria</taxon>
        <taxon>Pseudomonadati</taxon>
        <taxon>Pseudomonadota</taxon>
        <taxon>Alphaproteobacteria</taxon>
        <taxon>Hyphomicrobiales</taxon>
        <taxon>Methylobacteriaceae</taxon>
        <taxon>Enterovirga</taxon>
    </lineage>
</organism>
<protein>
    <submittedName>
        <fullName evidence="1">Uncharacterized protein</fullName>
    </submittedName>
</protein>
<dbReference type="RefSeq" id="WP_133768778.1">
    <property type="nucleotide sequence ID" value="NZ_SNZR01000011.1"/>
</dbReference>
<reference evidence="1 2" key="1">
    <citation type="submission" date="2019-03" db="EMBL/GenBank/DDBJ databases">
        <title>Genomic Encyclopedia of Type Strains, Phase IV (KMG-IV): sequencing the most valuable type-strain genomes for metagenomic binning, comparative biology and taxonomic classification.</title>
        <authorList>
            <person name="Goeker M."/>
        </authorList>
    </citation>
    <scope>NUCLEOTIDE SEQUENCE [LARGE SCALE GENOMIC DNA]</scope>
    <source>
        <strain evidence="1 2">DSM 25903</strain>
    </source>
</reference>
<comment type="caution">
    <text evidence="1">The sequence shown here is derived from an EMBL/GenBank/DDBJ whole genome shotgun (WGS) entry which is preliminary data.</text>
</comment>
<dbReference type="Proteomes" id="UP000295122">
    <property type="component" value="Unassembled WGS sequence"/>
</dbReference>
<evidence type="ECO:0000313" key="2">
    <source>
        <dbReference type="Proteomes" id="UP000295122"/>
    </source>
</evidence>
<name>A0A4R7C769_9HYPH</name>
<proteinExistence type="predicted"/>
<dbReference type="EMBL" id="SNZR01000011">
    <property type="protein sequence ID" value="TDR93812.1"/>
    <property type="molecule type" value="Genomic_DNA"/>
</dbReference>